<keyword evidence="1" id="KW-0732">Signal</keyword>
<feature type="compositionally biased region" description="Basic and acidic residues" evidence="4">
    <location>
        <begin position="246"/>
        <end position="255"/>
    </location>
</feature>
<dbReference type="GO" id="GO:0002764">
    <property type="term" value="P:immune response-regulating signaling pathway"/>
    <property type="evidence" value="ECO:0007669"/>
    <property type="project" value="TreeGrafter"/>
</dbReference>
<dbReference type="EMBL" id="RWIC01002286">
    <property type="protein sequence ID" value="TKC33844.1"/>
    <property type="molecule type" value="Genomic_DNA"/>
</dbReference>
<organism evidence="6 7">
    <name type="scientific">Monodon monoceros</name>
    <name type="common">Narwhal</name>
    <name type="synonym">Ceratodon monodon</name>
    <dbReference type="NCBI Taxonomy" id="40151"/>
    <lineage>
        <taxon>Eukaryota</taxon>
        <taxon>Metazoa</taxon>
        <taxon>Chordata</taxon>
        <taxon>Craniata</taxon>
        <taxon>Vertebrata</taxon>
        <taxon>Euteleostomi</taxon>
        <taxon>Mammalia</taxon>
        <taxon>Eutheria</taxon>
        <taxon>Laurasiatheria</taxon>
        <taxon>Artiodactyla</taxon>
        <taxon>Whippomorpha</taxon>
        <taxon>Cetacea</taxon>
        <taxon>Odontoceti</taxon>
        <taxon>Monodontidae</taxon>
        <taxon>Monodon</taxon>
    </lineage>
</organism>
<evidence type="ECO:0000256" key="5">
    <source>
        <dbReference type="SAM" id="Phobius"/>
    </source>
</evidence>
<feature type="non-terminal residue" evidence="6">
    <location>
        <position position="1"/>
    </location>
</feature>
<keyword evidence="3" id="KW-0393">Immunoglobulin domain</keyword>
<keyword evidence="5" id="KW-0472">Membrane</keyword>
<evidence type="ECO:0000313" key="6">
    <source>
        <dbReference type="EMBL" id="TKC33844.1"/>
    </source>
</evidence>
<evidence type="ECO:0000313" key="7">
    <source>
        <dbReference type="Proteomes" id="UP000308365"/>
    </source>
</evidence>
<evidence type="ECO:0000256" key="4">
    <source>
        <dbReference type="SAM" id="MobiDB-lite"/>
    </source>
</evidence>
<keyword evidence="5" id="KW-1133">Transmembrane helix</keyword>
<keyword evidence="2" id="KW-1015">Disulfide bond</keyword>
<evidence type="ECO:0008006" key="8">
    <source>
        <dbReference type="Google" id="ProtNLM"/>
    </source>
</evidence>
<feature type="compositionally biased region" description="Polar residues" evidence="4">
    <location>
        <begin position="327"/>
        <end position="336"/>
    </location>
</feature>
<dbReference type="InterPro" id="IPR036179">
    <property type="entry name" value="Ig-like_dom_sf"/>
</dbReference>
<feature type="region of interest" description="Disordered" evidence="4">
    <location>
        <begin position="1"/>
        <end position="22"/>
    </location>
</feature>
<dbReference type="SUPFAM" id="SSF48726">
    <property type="entry name" value="Immunoglobulin"/>
    <property type="match status" value="1"/>
</dbReference>
<dbReference type="PANTHER" id="PTHR11738">
    <property type="entry name" value="MHC CLASS I NK CELL RECEPTOR"/>
    <property type="match status" value="1"/>
</dbReference>
<dbReference type="PANTHER" id="PTHR11738:SF129">
    <property type="entry name" value="LEUKOCYTE-ASSOCIATED IMMUNOGLOBULIN-LIKE RECEPTOR 1"/>
    <property type="match status" value="1"/>
</dbReference>
<dbReference type="InterPro" id="IPR050412">
    <property type="entry name" value="Ig-like_Receptors_ImmuneReg"/>
</dbReference>
<accession>A0A4U1ECR6</accession>
<feature type="transmembrane region" description="Helical" evidence="5">
    <location>
        <begin position="211"/>
        <end position="233"/>
    </location>
</feature>
<evidence type="ECO:0000256" key="1">
    <source>
        <dbReference type="ARBA" id="ARBA00022729"/>
    </source>
</evidence>
<evidence type="ECO:0000256" key="3">
    <source>
        <dbReference type="ARBA" id="ARBA00023319"/>
    </source>
</evidence>
<feature type="region of interest" description="Disordered" evidence="4">
    <location>
        <begin position="323"/>
        <end position="345"/>
    </location>
</feature>
<dbReference type="Gene3D" id="2.60.40.10">
    <property type="entry name" value="Immunoglobulins"/>
    <property type="match status" value="1"/>
</dbReference>
<keyword evidence="5" id="KW-0812">Transmembrane</keyword>
<feature type="region of interest" description="Disordered" evidence="4">
    <location>
        <begin position="239"/>
        <end position="284"/>
    </location>
</feature>
<comment type="caution">
    <text evidence="6">The sequence shown here is derived from an EMBL/GenBank/DDBJ whole genome shotgun (WGS) entry which is preliminary data.</text>
</comment>
<proteinExistence type="predicted"/>
<gene>
    <name evidence="6" type="ORF">EI555_002685</name>
</gene>
<dbReference type="Proteomes" id="UP000308365">
    <property type="component" value="Unassembled WGS sequence"/>
</dbReference>
<reference evidence="7" key="1">
    <citation type="journal article" date="2019" name="IScience">
        <title>Narwhal Genome Reveals Long-Term Low Genetic Diversity despite Current Large Abundance Size.</title>
        <authorList>
            <person name="Westbury M.V."/>
            <person name="Petersen B."/>
            <person name="Garde E."/>
            <person name="Heide-Jorgensen M.P."/>
            <person name="Lorenzen E.D."/>
        </authorList>
    </citation>
    <scope>NUCLEOTIDE SEQUENCE [LARGE SCALE GENOMIC DNA]</scope>
</reference>
<dbReference type="AlphaFoldDB" id="A0A4U1ECR6"/>
<sequence length="345" mass="37800">TLPSRSTRAEPDSVSPQGWPVTIVCRGPAGAEEFRLERKEDRSDFKDEKTVFQIGPNQTEARFGITVVSGDTAQHYQCLYREGDHWSEPSEPLEQVVTVSPQDVLESVPIGDTLTPSTPSWGTDPTVLLRGHRSSRTQDTRLNMLPNGTTWRSANLINTEEIFSSHRVCTRHPPAVGLMYVGLLRKTEEIRDGDSCVWGGNPEGGLPTQHLYILIGVPVAFLLCLLLLGLFLLHRRHERTRGPPRSKGEEQRPQERLSPAVDVADGTPDLATVDRLPEKSGEVDISPPILTLSLSPQASAAGGPQEVIYAQLDHPALTQRVGRAVSPLSTEPTAKSSMYAALARN</sequence>
<protein>
    <recommendedName>
        <fullName evidence="8">Leukocyte-associated immunoglobulin-like receptor 1</fullName>
    </recommendedName>
</protein>
<evidence type="ECO:0000256" key="2">
    <source>
        <dbReference type="ARBA" id="ARBA00023157"/>
    </source>
</evidence>
<dbReference type="InterPro" id="IPR013783">
    <property type="entry name" value="Ig-like_fold"/>
</dbReference>
<name>A0A4U1ECR6_MONMO</name>
<dbReference type="GO" id="GO:0005886">
    <property type="term" value="C:plasma membrane"/>
    <property type="evidence" value="ECO:0007669"/>
    <property type="project" value="TreeGrafter"/>
</dbReference>
<dbReference type="FunFam" id="2.60.40.10:FF:000049">
    <property type="entry name" value="Leukocyte immunoglobulin-like receptor subfamily B member 1"/>
    <property type="match status" value="1"/>
</dbReference>